<feature type="region of interest" description="Disordered" evidence="3">
    <location>
        <begin position="122"/>
        <end position="415"/>
    </location>
</feature>
<dbReference type="PANTHER" id="PTHR32347">
    <property type="entry name" value="EFFLUX SYSTEM COMPONENT YKNX-RELATED"/>
    <property type="match status" value="1"/>
</dbReference>
<feature type="compositionally biased region" description="Basic and acidic residues" evidence="3">
    <location>
        <begin position="264"/>
        <end position="274"/>
    </location>
</feature>
<gene>
    <name evidence="4" type="ORF">DXC51_00840</name>
</gene>
<evidence type="ECO:0000313" key="5">
    <source>
        <dbReference type="Proteomes" id="UP000260812"/>
    </source>
</evidence>
<name>A0A3E3ICY5_9FIRM</name>
<evidence type="ECO:0000256" key="1">
    <source>
        <dbReference type="ARBA" id="ARBA00004196"/>
    </source>
</evidence>
<evidence type="ECO:0000256" key="3">
    <source>
        <dbReference type="SAM" id="MobiDB-lite"/>
    </source>
</evidence>
<evidence type="ECO:0000256" key="2">
    <source>
        <dbReference type="ARBA" id="ARBA00023054"/>
    </source>
</evidence>
<comment type="subcellular location">
    <subcellularLocation>
        <location evidence="1">Cell envelope</location>
    </subcellularLocation>
</comment>
<reference evidence="4" key="1">
    <citation type="submission" date="2018-08" db="EMBL/GenBank/DDBJ databases">
        <title>A genome reference for cultivated species of the human gut microbiota.</title>
        <authorList>
            <person name="Zou Y."/>
            <person name="Xue W."/>
            <person name="Luo G."/>
        </authorList>
    </citation>
    <scope>NUCLEOTIDE SEQUENCE [LARGE SCALE GENOMIC DNA]</scope>
    <source>
        <strain evidence="4">TF05-5AC</strain>
    </source>
</reference>
<organism evidence="4 5">
    <name type="scientific">Eisenbergiella massiliensis</name>
    <dbReference type="NCBI Taxonomy" id="1720294"/>
    <lineage>
        <taxon>Bacteria</taxon>
        <taxon>Bacillati</taxon>
        <taxon>Bacillota</taxon>
        <taxon>Clostridia</taxon>
        <taxon>Lachnospirales</taxon>
        <taxon>Lachnospiraceae</taxon>
        <taxon>Eisenbergiella</taxon>
    </lineage>
</organism>
<keyword evidence="2" id="KW-0175">Coiled coil</keyword>
<dbReference type="Gene3D" id="2.40.420.20">
    <property type="match status" value="1"/>
</dbReference>
<feature type="compositionally biased region" description="Gly residues" evidence="3">
    <location>
        <begin position="343"/>
        <end position="356"/>
    </location>
</feature>
<dbReference type="InterPro" id="IPR050465">
    <property type="entry name" value="UPF0194_transport"/>
</dbReference>
<comment type="caution">
    <text evidence="4">The sequence shown here is derived from an EMBL/GenBank/DDBJ whole genome shotgun (WGS) entry which is preliminary data.</text>
</comment>
<dbReference type="Proteomes" id="UP000260812">
    <property type="component" value="Unassembled WGS sequence"/>
</dbReference>
<dbReference type="GeneID" id="97985465"/>
<feature type="compositionally biased region" description="Basic and acidic residues" evidence="3">
    <location>
        <begin position="360"/>
        <end position="404"/>
    </location>
</feature>
<feature type="compositionally biased region" description="Basic and acidic residues" evidence="3">
    <location>
        <begin position="122"/>
        <end position="141"/>
    </location>
</feature>
<protein>
    <recommendedName>
        <fullName evidence="6">HlyD family efflux transporter periplasmic adaptor subunit</fullName>
    </recommendedName>
</protein>
<feature type="compositionally biased region" description="Basic and acidic residues" evidence="3">
    <location>
        <begin position="179"/>
        <end position="202"/>
    </location>
</feature>
<evidence type="ECO:0008006" key="6">
    <source>
        <dbReference type="Google" id="ProtNLM"/>
    </source>
</evidence>
<feature type="compositionally biased region" description="Basic and acidic residues" evidence="3">
    <location>
        <begin position="150"/>
        <end position="172"/>
    </location>
</feature>
<dbReference type="RefSeq" id="WP_117543341.1">
    <property type="nucleotide sequence ID" value="NZ_QVLV01000001.1"/>
</dbReference>
<feature type="compositionally biased region" description="Low complexity" evidence="3">
    <location>
        <begin position="333"/>
        <end position="342"/>
    </location>
</feature>
<dbReference type="GO" id="GO:0030313">
    <property type="term" value="C:cell envelope"/>
    <property type="evidence" value="ECO:0007669"/>
    <property type="project" value="UniProtKB-SubCell"/>
</dbReference>
<feature type="compositionally biased region" description="Low complexity" evidence="3">
    <location>
        <begin position="243"/>
        <end position="256"/>
    </location>
</feature>
<sequence length="683" mass="73202">MEFLKKKKKILYAGCVFFVIMFLCTLLSKGIYGASLPQVETEKPEKRALGHMVEAEGMVTANREVAVDTVSGLKVNQIYVNLGDSVSANTLLFDVDQEDLKEKISEQELAIKKLEMSNEQARQQKELDAQKERLAQNRSLEDYALADTEEDRKIEQAGDAVAKAEEKLDDHLNNQPRQTPDEERNQKKEEYKDWDSRMKDLQKQQISANSELEAAKAEEGAARKALDDYIAAHGDSGGGDGYSGSDSSGEDNNSGSGSSGGSPDSHDGGQEVVRENTAQSREGQASGGSVSGNDGGSDGSGTAGGDSAGGDSVGGSDDGGSAGGGSGSGGNSDSGEASDNGGTPDGGEDNTGGGSGPAADPERERLEEALKVAEARRESAERRVKSIEEELAKGNVDTKTKPDYASEDSAWENWESTKKSLEDSVDSAKQNQENSVWDKLDAMLEAKRKVEDSTLAANPDLTLEMNQMEIAYRNEILQKYVQLQKADGQVFSEDNGIVTKIKISSGERVPDGASVVLADLDESFKFRTTLTREEKKYVDINDTVSLKLGNSGRTVEGQVAYLAESESTPGSYDAIVYLPPGEGAVGQRGTMTASSQSQSYPLTIPAKAVYTDNGISYVFVLRKQQGILGEELAASRVNVNVLDKNNKFASIEEGTIDADTEIIVDTTKALEEGAVVRYGSRKE</sequence>
<dbReference type="PANTHER" id="PTHR32347:SF14">
    <property type="entry name" value="EFFLUX SYSTEM COMPONENT YKNX-RELATED"/>
    <property type="match status" value="1"/>
</dbReference>
<proteinExistence type="predicted"/>
<dbReference type="EMBL" id="QVLV01000001">
    <property type="protein sequence ID" value="RGE64913.1"/>
    <property type="molecule type" value="Genomic_DNA"/>
</dbReference>
<dbReference type="AlphaFoldDB" id="A0A3E3ICY5"/>
<accession>A0A3E3ICY5</accession>
<feature type="compositionally biased region" description="Gly residues" evidence="3">
    <location>
        <begin position="285"/>
        <end position="332"/>
    </location>
</feature>
<evidence type="ECO:0000313" key="4">
    <source>
        <dbReference type="EMBL" id="RGE64913.1"/>
    </source>
</evidence>
<keyword evidence="5" id="KW-1185">Reference proteome</keyword>
<feature type="compositionally biased region" description="Basic and acidic residues" evidence="3">
    <location>
        <begin position="213"/>
        <end position="227"/>
    </location>
</feature>